<dbReference type="PIRSF" id="PIRSF010312">
    <property type="entry name" value="Sulphur_oxidation_SoxY"/>
    <property type="match status" value="1"/>
</dbReference>
<evidence type="ECO:0000313" key="4">
    <source>
        <dbReference type="Proteomes" id="UP000270216"/>
    </source>
</evidence>
<dbReference type="STRING" id="93218.XM39_07950"/>
<dbReference type="OrthoDB" id="9798154at2"/>
<dbReference type="Gene3D" id="2.60.40.2470">
    <property type="entry name" value="SoxY domain"/>
    <property type="match status" value="1"/>
</dbReference>
<dbReference type="NCBIfam" id="TIGR04488">
    <property type="entry name" value="SoxY_true_GGCGG"/>
    <property type="match status" value="1"/>
</dbReference>
<dbReference type="GeneID" id="47012368"/>
<dbReference type="Proteomes" id="UP000364291">
    <property type="component" value="Unassembled WGS sequence"/>
</dbReference>
<dbReference type="EMBL" id="RWHX01000022">
    <property type="protein sequence ID" value="RSK80321.1"/>
    <property type="molecule type" value="Genomic_DNA"/>
</dbReference>
<reference evidence="3 5" key="2">
    <citation type="submission" date="2019-08" db="EMBL/GenBank/DDBJ databases">
        <authorList>
            <person name="Peeters C."/>
        </authorList>
    </citation>
    <scope>NUCLEOTIDE SEQUENCE [LARGE SCALE GENOMIC DNA]</scope>
    <source>
        <strain evidence="3 5">LMG 18089</strain>
    </source>
</reference>
<dbReference type="PROSITE" id="PS51318">
    <property type="entry name" value="TAT"/>
    <property type="match status" value="1"/>
</dbReference>
<dbReference type="InterPro" id="IPR016568">
    <property type="entry name" value="Sulphur_oxidation_SoxY"/>
</dbReference>
<proteinExistence type="predicted"/>
<accession>A0A0B5F1L9</accession>
<dbReference type="InterPro" id="IPR032711">
    <property type="entry name" value="SoxY"/>
</dbReference>
<gene>
    <name evidence="2" type="primary">soxY</name>
    <name evidence="2" type="ORF">EJE83_13695</name>
    <name evidence="3" type="ORF">PAP18089_00086</name>
</gene>
<keyword evidence="4" id="KW-1185">Reference proteome</keyword>
<evidence type="ECO:0000313" key="3">
    <source>
        <dbReference type="EMBL" id="VVG69134.1"/>
    </source>
</evidence>
<dbReference type="EMBL" id="CABPSX010000001">
    <property type="protein sequence ID" value="VVG69134.1"/>
    <property type="molecule type" value="Genomic_DNA"/>
</dbReference>
<sequence>MNQQRRDMLRFSAVMGLAVAAGLIKPEEARAAQVEWNKAAFATKSVADTVKALGGTSASPSDLVVLTAPDIAENGAVVPVAVTSKAPNTQSIAILIEKNPNTLAASFDIPEGTEPSVTTRVKMGQTSKVYALVKADNKYLVAEKEIKVTLGGCGG</sequence>
<evidence type="ECO:0000313" key="2">
    <source>
        <dbReference type="EMBL" id="RSK80321.1"/>
    </source>
</evidence>
<dbReference type="KEGG" id="papi:SG18_07935"/>
<evidence type="ECO:0000313" key="5">
    <source>
        <dbReference type="Proteomes" id="UP000364291"/>
    </source>
</evidence>
<dbReference type="AlphaFoldDB" id="A0A0B5F1L9"/>
<reference evidence="2 4" key="1">
    <citation type="submission" date="2018-12" db="EMBL/GenBank/DDBJ databases">
        <title>Whole genome sequence of a Pandoraea apista isolate from a patient with cystic fibrosis.</title>
        <authorList>
            <person name="Kenna D.T."/>
            <person name="Turton J.F."/>
        </authorList>
    </citation>
    <scope>NUCLEOTIDE SEQUENCE [LARGE SCALE GENOMIC DNA]</scope>
    <source>
        <strain evidence="2 4">Pa13324</strain>
    </source>
</reference>
<feature type="domain" description="Ig-like SoxY" evidence="1">
    <location>
        <begin position="53"/>
        <end position="153"/>
    </location>
</feature>
<evidence type="ECO:0000259" key="1">
    <source>
        <dbReference type="Pfam" id="PF13501"/>
    </source>
</evidence>
<dbReference type="Proteomes" id="UP000270216">
    <property type="component" value="Unassembled WGS sequence"/>
</dbReference>
<dbReference type="Pfam" id="PF13501">
    <property type="entry name" value="SoxY"/>
    <property type="match status" value="1"/>
</dbReference>
<dbReference type="RefSeq" id="WP_039372958.1">
    <property type="nucleotide sequence ID" value="NZ_CABPSX010000001.1"/>
</dbReference>
<dbReference type="InterPro" id="IPR006311">
    <property type="entry name" value="TAT_signal"/>
</dbReference>
<protein>
    <submittedName>
        <fullName evidence="3">Tat pathway signal protein</fullName>
    </submittedName>
    <submittedName>
        <fullName evidence="2">Thiosulfate oxidation carrier protein SoxY</fullName>
    </submittedName>
</protein>
<name>A0A0B5F1L9_9BURK</name>
<dbReference type="InterPro" id="IPR038162">
    <property type="entry name" value="SoxY_sf"/>
</dbReference>
<organism evidence="3 5">
    <name type="scientific">Pandoraea apista</name>
    <dbReference type="NCBI Taxonomy" id="93218"/>
    <lineage>
        <taxon>Bacteria</taxon>
        <taxon>Pseudomonadati</taxon>
        <taxon>Pseudomonadota</taxon>
        <taxon>Betaproteobacteria</taxon>
        <taxon>Burkholderiales</taxon>
        <taxon>Burkholderiaceae</taxon>
        <taxon>Pandoraea</taxon>
    </lineage>
</organism>